<evidence type="ECO:0000313" key="2">
    <source>
        <dbReference type="EMBL" id="KAK7877411.1"/>
    </source>
</evidence>
<feature type="region of interest" description="Disordered" evidence="1">
    <location>
        <begin position="15"/>
        <end position="40"/>
    </location>
</feature>
<organism evidence="2 3">
    <name type="scientific">Mugilogobius chulae</name>
    <name type="common">yellowstripe goby</name>
    <dbReference type="NCBI Taxonomy" id="88201"/>
    <lineage>
        <taxon>Eukaryota</taxon>
        <taxon>Metazoa</taxon>
        <taxon>Chordata</taxon>
        <taxon>Craniata</taxon>
        <taxon>Vertebrata</taxon>
        <taxon>Euteleostomi</taxon>
        <taxon>Actinopterygii</taxon>
        <taxon>Neopterygii</taxon>
        <taxon>Teleostei</taxon>
        <taxon>Neoteleostei</taxon>
        <taxon>Acanthomorphata</taxon>
        <taxon>Gobiaria</taxon>
        <taxon>Gobiiformes</taxon>
        <taxon>Gobioidei</taxon>
        <taxon>Gobiidae</taxon>
        <taxon>Gobionellinae</taxon>
        <taxon>Mugilogobius</taxon>
    </lineage>
</organism>
<evidence type="ECO:0000256" key="1">
    <source>
        <dbReference type="SAM" id="MobiDB-lite"/>
    </source>
</evidence>
<feature type="compositionally biased region" description="Acidic residues" evidence="1">
    <location>
        <begin position="283"/>
        <end position="296"/>
    </location>
</feature>
<protein>
    <recommendedName>
        <fullName evidence="4">Methyltransferase-like protein 22</fullName>
    </recommendedName>
</protein>
<gene>
    <name evidence="2" type="ORF">WMY93_031874</name>
</gene>
<reference evidence="3" key="1">
    <citation type="submission" date="2024-04" db="EMBL/GenBank/DDBJ databases">
        <title>Salinicola lusitanus LLJ914,a marine bacterium isolated from the Okinawa Trough.</title>
        <authorList>
            <person name="Li J."/>
        </authorList>
    </citation>
    <scope>NUCLEOTIDE SEQUENCE [LARGE SCALE GENOMIC DNA]</scope>
</reference>
<dbReference type="InterPro" id="IPR038899">
    <property type="entry name" value="METTL22"/>
</dbReference>
<dbReference type="EMBL" id="JBBPFD010000693">
    <property type="protein sequence ID" value="KAK7877411.1"/>
    <property type="molecule type" value="Genomic_DNA"/>
</dbReference>
<dbReference type="AlphaFoldDB" id="A0AAW0MGM1"/>
<name>A0AAW0MGM1_9GOBI</name>
<feature type="compositionally biased region" description="Basic and acidic residues" evidence="1">
    <location>
        <begin position="242"/>
        <end position="259"/>
    </location>
</feature>
<dbReference type="PANTHER" id="PTHR23108:SF0">
    <property type="entry name" value="METHYLTRANSFERASE-LIKE PROTEIN 22"/>
    <property type="match status" value="1"/>
</dbReference>
<evidence type="ECO:0008006" key="4">
    <source>
        <dbReference type="Google" id="ProtNLM"/>
    </source>
</evidence>
<comment type="caution">
    <text evidence="2">The sequence shown here is derived from an EMBL/GenBank/DDBJ whole genome shotgun (WGS) entry which is preliminary data.</text>
</comment>
<dbReference type="Gene3D" id="3.40.50.150">
    <property type="entry name" value="Vaccinia Virus protein VP39"/>
    <property type="match status" value="1"/>
</dbReference>
<dbReference type="GO" id="GO:0005634">
    <property type="term" value="C:nucleus"/>
    <property type="evidence" value="ECO:0007669"/>
    <property type="project" value="TreeGrafter"/>
</dbReference>
<dbReference type="Proteomes" id="UP001460270">
    <property type="component" value="Unassembled WGS sequence"/>
</dbReference>
<feature type="compositionally biased region" description="Basic and acidic residues" evidence="1">
    <location>
        <begin position="203"/>
        <end position="232"/>
    </location>
</feature>
<dbReference type="PANTHER" id="PTHR23108">
    <property type="entry name" value="METHYLTRANSFERASE-RELATED"/>
    <property type="match status" value="1"/>
</dbReference>
<dbReference type="InterPro" id="IPR029063">
    <property type="entry name" value="SAM-dependent_MTases_sf"/>
</dbReference>
<proteinExistence type="predicted"/>
<feature type="compositionally biased region" description="Basic and acidic residues" evidence="1">
    <location>
        <begin position="307"/>
        <end position="316"/>
    </location>
</feature>
<accession>A0AAW0MGM1</accession>
<keyword evidence="3" id="KW-1185">Reference proteome</keyword>
<feature type="region of interest" description="Disordered" evidence="1">
    <location>
        <begin position="157"/>
        <end position="316"/>
    </location>
</feature>
<dbReference type="GO" id="GO:0008276">
    <property type="term" value="F:protein methyltransferase activity"/>
    <property type="evidence" value="ECO:0007669"/>
    <property type="project" value="InterPro"/>
</dbReference>
<evidence type="ECO:0000313" key="3">
    <source>
        <dbReference type="Proteomes" id="UP001460270"/>
    </source>
</evidence>
<feature type="compositionally biased region" description="Basic and acidic residues" evidence="1">
    <location>
        <begin position="159"/>
        <end position="187"/>
    </location>
</feature>
<sequence>MLLCWLVLEQKQTRLDQTRPTPHTGGGGTMDPGSHRSSPAVVVEKTRASSSTDQPLLTAVDPGVVSAPGPAPPSLLSLFGVRLCAFSAGALTLFTGHPSHQTQAADGMYSVTFHHDTVLSDVHMLLPRTRALMTRLSSTGQPVFLSKFRILSQELLQDQTEKGDSPVRVCPEERDSPVRVCPGKRDSPVGVSPEEGDSPVRVCPEERDSPVRVCPGKRDSPVRVCPGKRDSPVGESTEEGDKEQVSTRDPEEDSPVREAPEEEGDSVRASPGSSEEQVSRPDPEEDQSLQLDEDGDFQLIRRRPRRSSPDCGRDEVCPVLLSQTGSLDLDLDLDLDDPAEEDTDVIRIGAEVMVRKLDWLQQELCTDPEEEFSWSEDEVADLYDHTTVIIAADVVYDDDLTDAFFRTMYQLCSSFNHSCDIYISVERRLNFTLRHMEVCCEAYQHFHHCLLQLQDLQGPPSFSAQRMDLSFPQSLVYERVEQLELWKVSASP</sequence>